<reference evidence="1 2" key="1">
    <citation type="submission" date="2024-10" db="EMBL/GenBank/DDBJ databases">
        <title>The Natural Products Discovery Center: Release of the First 8490 Sequenced Strains for Exploring Actinobacteria Biosynthetic Diversity.</title>
        <authorList>
            <person name="Kalkreuter E."/>
            <person name="Kautsar S.A."/>
            <person name="Yang D."/>
            <person name="Bader C.D."/>
            <person name="Teijaro C.N."/>
            <person name="Fluegel L."/>
            <person name="Davis C.M."/>
            <person name="Simpson J.R."/>
            <person name="Lauterbach L."/>
            <person name="Steele A.D."/>
            <person name="Gui C."/>
            <person name="Meng S."/>
            <person name="Li G."/>
            <person name="Viehrig K."/>
            <person name="Ye F."/>
            <person name="Su P."/>
            <person name="Kiefer A.F."/>
            <person name="Nichols A."/>
            <person name="Cepeda A.J."/>
            <person name="Yan W."/>
            <person name="Fan B."/>
            <person name="Jiang Y."/>
            <person name="Adhikari A."/>
            <person name="Zheng C.-J."/>
            <person name="Schuster L."/>
            <person name="Cowan T.M."/>
            <person name="Smanski M.J."/>
            <person name="Chevrette M.G."/>
            <person name="De Carvalho L.P.S."/>
            <person name="Shen B."/>
        </authorList>
    </citation>
    <scope>NUCLEOTIDE SEQUENCE [LARGE SCALE GENOMIC DNA]</scope>
    <source>
        <strain evidence="1 2">NPDC001650</strain>
    </source>
</reference>
<accession>A0ABW6TQS6</accession>
<evidence type="ECO:0000313" key="1">
    <source>
        <dbReference type="EMBL" id="MFF4214974.1"/>
    </source>
</evidence>
<sequence length="257" mass="28083">MPASFTLTPAMSVVRNEDFAHTADIAAVFAGRMSSRELPPGEHPVSCEIATETVGSGVRLTFTSEAARQKAGTVVTHKFFFVDRQECRTRMHPVSPERPTATSELLVLFVDGQDRDYCHASVYDAENRLLAAHAVVFDRHGRNVPYAFTEQYVSTLRLGSATLEEVRDDAGRRVARWSVGLDGLDGPQQVTVAWEATGLVHSEDLTCTPDEPVLRHDMPLDDNPRLAPGDWVVIATDEKGRLLAQTLVTLTPAASAA</sequence>
<protein>
    <submittedName>
        <fullName evidence="1">DUF5944 family protein</fullName>
    </submittedName>
</protein>
<proteinExistence type="predicted"/>
<evidence type="ECO:0000313" key="2">
    <source>
        <dbReference type="Proteomes" id="UP001602123"/>
    </source>
</evidence>
<name>A0ABW6TQS6_9ACTN</name>
<dbReference type="RefSeq" id="WP_388623272.1">
    <property type="nucleotide sequence ID" value="NZ_JBIAUT010000001.1"/>
</dbReference>
<dbReference type="Pfam" id="PF19369">
    <property type="entry name" value="DUF5944"/>
    <property type="match status" value="1"/>
</dbReference>
<dbReference type="InterPro" id="IPR045988">
    <property type="entry name" value="DUF5944"/>
</dbReference>
<comment type="caution">
    <text evidence="1">The sequence shown here is derived from an EMBL/GenBank/DDBJ whole genome shotgun (WGS) entry which is preliminary data.</text>
</comment>
<gene>
    <name evidence="1" type="ORF">ACFYZM_01655</name>
</gene>
<keyword evidence="2" id="KW-1185">Reference proteome</keyword>
<dbReference type="Proteomes" id="UP001602123">
    <property type="component" value="Unassembled WGS sequence"/>
</dbReference>
<dbReference type="EMBL" id="JBIAUT010000001">
    <property type="protein sequence ID" value="MFF4214974.1"/>
    <property type="molecule type" value="Genomic_DNA"/>
</dbReference>
<organism evidence="1 2">
    <name type="scientific">Streptomyces nondiastaticus</name>
    <dbReference type="NCBI Taxonomy" id="3154512"/>
    <lineage>
        <taxon>Bacteria</taxon>
        <taxon>Bacillati</taxon>
        <taxon>Actinomycetota</taxon>
        <taxon>Actinomycetes</taxon>
        <taxon>Kitasatosporales</taxon>
        <taxon>Streptomycetaceae</taxon>
        <taxon>Streptomyces</taxon>
    </lineage>
</organism>